<proteinExistence type="predicted"/>
<organism evidence="2 3">
    <name type="scientific">Ectobacillus funiculus</name>
    <dbReference type="NCBI Taxonomy" id="137993"/>
    <lineage>
        <taxon>Bacteria</taxon>
        <taxon>Bacillati</taxon>
        <taxon>Bacillota</taxon>
        <taxon>Bacilli</taxon>
        <taxon>Bacillales</taxon>
        <taxon>Bacillaceae</taxon>
        <taxon>Ectobacillus</taxon>
    </lineage>
</organism>
<dbReference type="Pfam" id="PF03625">
    <property type="entry name" value="DUF302"/>
    <property type="match status" value="1"/>
</dbReference>
<dbReference type="EMBL" id="JBHMAF010000004">
    <property type="protein sequence ID" value="MFB9757060.1"/>
    <property type="molecule type" value="Genomic_DNA"/>
</dbReference>
<dbReference type="Proteomes" id="UP001589609">
    <property type="component" value="Unassembled WGS sequence"/>
</dbReference>
<name>A0ABV5W8Z9_9BACI</name>
<sequence>MQFHYTVISPYGTDETVHRLENALQNDGFGILWRFDVQDKLQEKGFTFTETLQVLEVCNLEETHRILSENMMAGYFLPCKIAIYTEREQVHVGMPKPTAFISTLDDNELKAFAESMERRLANVIDRTVRG</sequence>
<dbReference type="SUPFAM" id="SSF103247">
    <property type="entry name" value="TT1751-like"/>
    <property type="match status" value="1"/>
</dbReference>
<gene>
    <name evidence="2" type="ORF">ACFFMS_00630</name>
</gene>
<feature type="domain" description="DUF302" evidence="1">
    <location>
        <begin position="35"/>
        <end position="97"/>
    </location>
</feature>
<dbReference type="InterPro" id="IPR005180">
    <property type="entry name" value="DUF302"/>
</dbReference>
<reference evidence="2 3" key="1">
    <citation type="submission" date="2024-09" db="EMBL/GenBank/DDBJ databases">
        <authorList>
            <person name="Sun Q."/>
            <person name="Mori K."/>
        </authorList>
    </citation>
    <scope>NUCLEOTIDE SEQUENCE [LARGE SCALE GENOMIC DNA]</scope>
    <source>
        <strain evidence="2 3">JCM 11201</strain>
    </source>
</reference>
<dbReference type="InterPro" id="IPR035923">
    <property type="entry name" value="TT1751-like_sf"/>
</dbReference>
<dbReference type="PANTHER" id="PTHR38342:SF1">
    <property type="entry name" value="SLR5037 PROTEIN"/>
    <property type="match status" value="1"/>
</dbReference>
<evidence type="ECO:0000259" key="1">
    <source>
        <dbReference type="Pfam" id="PF03625"/>
    </source>
</evidence>
<evidence type="ECO:0000313" key="3">
    <source>
        <dbReference type="Proteomes" id="UP001589609"/>
    </source>
</evidence>
<evidence type="ECO:0000313" key="2">
    <source>
        <dbReference type="EMBL" id="MFB9757060.1"/>
    </source>
</evidence>
<dbReference type="InterPro" id="IPR016796">
    <property type="entry name" value="UCP021774"/>
</dbReference>
<keyword evidence="3" id="KW-1185">Reference proteome</keyword>
<dbReference type="PIRSF" id="PIRSF021774">
    <property type="entry name" value="UCP021774"/>
    <property type="match status" value="1"/>
</dbReference>
<dbReference type="RefSeq" id="WP_379947328.1">
    <property type="nucleotide sequence ID" value="NZ_JBHMAF010000004.1"/>
</dbReference>
<dbReference type="CDD" id="cd14797">
    <property type="entry name" value="DUF302"/>
    <property type="match status" value="1"/>
</dbReference>
<comment type="caution">
    <text evidence="2">The sequence shown here is derived from an EMBL/GenBank/DDBJ whole genome shotgun (WGS) entry which is preliminary data.</text>
</comment>
<dbReference type="Gene3D" id="3.30.310.70">
    <property type="entry name" value="TT1751-like domain"/>
    <property type="match status" value="1"/>
</dbReference>
<accession>A0ABV5W8Z9</accession>
<dbReference type="PANTHER" id="PTHR38342">
    <property type="entry name" value="SLR5037 PROTEIN"/>
    <property type="match status" value="1"/>
</dbReference>
<protein>
    <submittedName>
        <fullName evidence="2">DUF302 domain-containing protein</fullName>
    </submittedName>
</protein>